<dbReference type="AlphaFoldDB" id="A0A142BF99"/>
<accession>A0A142BF99</accession>
<dbReference type="SUPFAM" id="SSF48557">
    <property type="entry name" value="L-aspartase-like"/>
    <property type="match status" value="1"/>
</dbReference>
<name>A0A142BF99_9GAMM</name>
<dbReference type="InterPro" id="IPR022761">
    <property type="entry name" value="Fumarate_lyase_N"/>
</dbReference>
<evidence type="ECO:0000313" key="5">
    <source>
        <dbReference type="Proteomes" id="UP000071065"/>
    </source>
</evidence>
<dbReference type="PRINTS" id="PR00149">
    <property type="entry name" value="FUMRATELYASE"/>
</dbReference>
<dbReference type="GO" id="GO:0070626">
    <property type="term" value="F:(S)-2-(5-amino-1-(5-phospho-D-ribosyl)imidazole-4-carboxamido) succinate lyase (fumarate-forming) activity"/>
    <property type="evidence" value="ECO:0007669"/>
    <property type="project" value="TreeGrafter"/>
</dbReference>
<gene>
    <name evidence="4" type="primary">pcaB</name>
    <name evidence="4" type="ORF">EZMO1_3435</name>
</gene>
<organism evidence="4 5">
    <name type="scientific">Endozoicomonas montiporae CL-33</name>
    <dbReference type="NCBI Taxonomy" id="570277"/>
    <lineage>
        <taxon>Bacteria</taxon>
        <taxon>Pseudomonadati</taxon>
        <taxon>Pseudomonadota</taxon>
        <taxon>Gammaproteobacteria</taxon>
        <taxon>Oceanospirillales</taxon>
        <taxon>Endozoicomonadaceae</taxon>
        <taxon>Endozoicomonas</taxon>
    </lineage>
</organism>
<dbReference type="STRING" id="570277.EZMO1_3435"/>
<keyword evidence="2" id="KW-0732">Signal</keyword>
<dbReference type="PANTHER" id="PTHR43172:SF1">
    <property type="entry name" value="ADENYLOSUCCINATE LYASE"/>
    <property type="match status" value="1"/>
</dbReference>
<evidence type="ECO:0000256" key="1">
    <source>
        <dbReference type="ARBA" id="ARBA00023239"/>
    </source>
</evidence>
<evidence type="ECO:0000313" key="4">
    <source>
        <dbReference type="EMBL" id="AMO57425.1"/>
    </source>
</evidence>
<feature type="signal peptide" evidence="2">
    <location>
        <begin position="1"/>
        <end position="21"/>
    </location>
</feature>
<feature type="chain" id="PRO_5007493030" evidence="2">
    <location>
        <begin position="22"/>
        <end position="476"/>
    </location>
</feature>
<keyword evidence="1" id="KW-0456">Lyase</keyword>
<dbReference type="GO" id="GO:0044208">
    <property type="term" value="P:'de novo' AMP biosynthetic process"/>
    <property type="evidence" value="ECO:0007669"/>
    <property type="project" value="TreeGrafter"/>
</dbReference>
<dbReference type="InterPro" id="IPR019468">
    <property type="entry name" value="AdenyloSucc_lyase_C"/>
</dbReference>
<keyword evidence="4" id="KW-0413">Isomerase</keyword>
<dbReference type="KEGG" id="emp:EZMO1_3435"/>
<evidence type="ECO:0000256" key="2">
    <source>
        <dbReference type="SAM" id="SignalP"/>
    </source>
</evidence>
<dbReference type="GO" id="GO:0005829">
    <property type="term" value="C:cytosol"/>
    <property type="evidence" value="ECO:0007669"/>
    <property type="project" value="TreeGrafter"/>
</dbReference>
<dbReference type="RefSeq" id="WP_051790065.1">
    <property type="nucleotide sequence ID" value="NZ_CP013251.1"/>
</dbReference>
<dbReference type="EC" id="5.5.1.2" evidence="4"/>
<dbReference type="Pfam" id="PF10397">
    <property type="entry name" value="ADSL_C"/>
    <property type="match status" value="1"/>
</dbReference>
<dbReference type="InterPro" id="IPR008948">
    <property type="entry name" value="L-Aspartase-like"/>
</dbReference>
<dbReference type="PATRIC" id="fig|570277.3.peg.3694"/>
<protein>
    <submittedName>
        <fullName evidence="4">3-carboxy-cis,cis-muconate cycloisomerase</fullName>
        <ecNumber evidence="4">5.5.1.2</ecNumber>
    </submittedName>
</protein>
<dbReference type="Gene3D" id="1.10.40.30">
    <property type="entry name" value="Fumarase/aspartase (C-terminal domain)"/>
    <property type="match status" value="1"/>
</dbReference>
<feature type="domain" description="Adenylosuccinate lyase C-terminal" evidence="3">
    <location>
        <begin position="390"/>
        <end position="468"/>
    </location>
</feature>
<dbReference type="PRINTS" id="PR00145">
    <property type="entry name" value="ARGSUCLYASE"/>
</dbReference>
<dbReference type="GO" id="GO:0004018">
    <property type="term" value="F:N6-(1,2-dicarboxyethyl)AMP AMP-lyase (fumarate-forming) activity"/>
    <property type="evidence" value="ECO:0007669"/>
    <property type="project" value="TreeGrafter"/>
</dbReference>
<dbReference type="SMART" id="SM00998">
    <property type="entry name" value="ADSL_C"/>
    <property type="match status" value="1"/>
</dbReference>
<dbReference type="OrthoDB" id="9768878at2"/>
<dbReference type="Gene3D" id="1.20.200.10">
    <property type="entry name" value="Fumarase/aspartase (Central domain)"/>
    <property type="match status" value="1"/>
</dbReference>
<dbReference type="Pfam" id="PF00206">
    <property type="entry name" value="Lyase_1"/>
    <property type="match status" value="1"/>
</dbReference>
<proteinExistence type="predicted"/>
<sequence>MKLKKLVLATACALVTLTAHAEPVKVSDDAAVSVFDSRVYRDLFGTQAMRNIFSDEAMVNHWIKVEVALAKAQAEMGMIPVDAYRSIKKAADSVEIDYDALRAGTNRVGRGISPLLGQLRAAGDDNVATYLHFGSTTQDIMDTATVMQVSQGIELVQKDLKKLVLQLADLAEKHKDTVMISRTNGQDAIPTTFGLHLITYMTELDRHITRLDEASSRLAVQIGGTVGTLSGYGDQGLELQAGVAEELGLKTPSAPWNPSRDTFAEIVQTLGLVNATFGRIANDINILGRTQILEVQEGEGGASSTMPQKRNPRAAEFMGGLSRMGKMYNAAALDMMSHSDTRQGAPWILEWSVIPDSFMVTSQSIERAQRLFANLIVNQDRMLENFNASQYYVMSEAVMNDLAEKIGRAKAYDVVKDAIADAEPGTSFVEIVKSTPDITRNMSEKEIDAALNPSNYLGVAEETVERAVQEVRTRRQ</sequence>
<reference evidence="4 5" key="1">
    <citation type="journal article" date="2016" name="Front. Microbiol.">
        <title>Genomic Insight into the Host-Endosymbiont Relationship of Endozoicomonas montiporae CL-33(T) with its Coral Host.</title>
        <authorList>
            <person name="Ding J.-Y."/>
            <person name="Shiu J.-H."/>
            <person name="Chen W.-M."/>
            <person name="Chiang Y.-R."/>
            <person name="Tang S.-L."/>
        </authorList>
    </citation>
    <scope>NUCLEOTIDE SEQUENCE [LARGE SCALE GENOMIC DNA]</scope>
    <source>
        <strain evidence="4 5">CL-33</strain>
    </source>
</reference>
<dbReference type="PANTHER" id="PTHR43172">
    <property type="entry name" value="ADENYLOSUCCINATE LYASE"/>
    <property type="match status" value="1"/>
</dbReference>
<dbReference type="EMBL" id="CP013251">
    <property type="protein sequence ID" value="AMO57425.1"/>
    <property type="molecule type" value="Genomic_DNA"/>
</dbReference>
<dbReference type="Proteomes" id="UP000071065">
    <property type="component" value="Chromosome"/>
</dbReference>
<evidence type="ECO:0000259" key="3">
    <source>
        <dbReference type="SMART" id="SM00998"/>
    </source>
</evidence>
<dbReference type="GO" id="GO:0047472">
    <property type="term" value="F:3-carboxy-cis,cis-muconate cycloisomerase activity"/>
    <property type="evidence" value="ECO:0007669"/>
    <property type="project" value="UniProtKB-EC"/>
</dbReference>
<dbReference type="CDD" id="cd01597">
    <property type="entry name" value="pCLME"/>
    <property type="match status" value="1"/>
</dbReference>
<dbReference type="InterPro" id="IPR000362">
    <property type="entry name" value="Fumarate_lyase_fam"/>
</dbReference>